<comment type="caution">
    <text evidence="1">The sequence shown here is derived from an EMBL/GenBank/DDBJ whole genome shotgun (WGS) entry which is preliminary data.</text>
</comment>
<proteinExistence type="predicted"/>
<dbReference type="AlphaFoldDB" id="A0A8T0GZ61"/>
<gene>
    <name evidence="1" type="ORF">KC19_8G063100</name>
</gene>
<evidence type="ECO:0000313" key="1">
    <source>
        <dbReference type="EMBL" id="KAG0563837.1"/>
    </source>
</evidence>
<keyword evidence="2" id="KW-1185">Reference proteome</keyword>
<dbReference type="Proteomes" id="UP000822688">
    <property type="component" value="Chromosome 8"/>
</dbReference>
<organism evidence="1 2">
    <name type="scientific">Ceratodon purpureus</name>
    <name type="common">Fire moss</name>
    <name type="synonym">Dicranum purpureum</name>
    <dbReference type="NCBI Taxonomy" id="3225"/>
    <lineage>
        <taxon>Eukaryota</taxon>
        <taxon>Viridiplantae</taxon>
        <taxon>Streptophyta</taxon>
        <taxon>Embryophyta</taxon>
        <taxon>Bryophyta</taxon>
        <taxon>Bryophytina</taxon>
        <taxon>Bryopsida</taxon>
        <taxon>Dicranidae</taxon>
        <taxon>Pseudoditrichales</taxon>
        <taxon>Ditrichaceae</taxon>
        <taxon>Ceratodon</taxon>
    </lineage>
</organism>
<accession>A0A8T0GZ61</accession>
<dbReference type="EMBL" id="CM026429">
    <property type="protein sequence ID" value="KAG0563837.1"/>
    <property type="molecule type" value="Genomic_DNA"/>
</dbReference>
<reference evidence="1" key="1">
    <citation type="submission" date="2020-06" db="EMBL/GenBank/DDBJ databases">
        <title>WGS assembly of Ceratodon purpureus strain R40.</title>
        <authorList>
            <person name="Carey S.B."/>
            <person name="Jenkins J."/>
            <person name="Shu S."/>
            <person name="Lovell J.T."/>
            <person name="Sreedasyam A."/>
            <person name="Maumus F."/>
            <person name="Tiley G.P."/>
            <person name="Fernandez-Pozo N."/>
            <person name="Barry K."/>
            <person name="Chen C."/>
            <person name="Wang M."/>
            <person name="Lipzen A."/>
            <person name="Daum C."/>
            <person name="Saski C.A."/>
            <person name="Payton A.C."/>
            <person name="Mcbreen J.C."/>
            <person name="Conrad R.E."/>
            <person name="Kollar L.M."/>
            <person name="Olsson S."/>
            <person name="Huttunen S."/>
            <person name="Landis J.B."/>
            <person name="Wickett N.J."/>
            <person name="Johnson M.G."/>
            <person name="Rensing S.A."/>
            <person name="Grimwood J."/>
            <person name="Schmutz J."/>
            <person name="Mcdaniel S.F."/>
        </authorList>
    </citation>
    <scope>NUCLEOTIDE SEQUENCE</scope>
    <source>
        <strain evidence="1">R40</strain>
    </source>
</reference>
<evidence type="ECO:0000313" key="2">
    <source>
        <dbReference type="Proteomes" id="UP000822688"/>
    </source>
</evidence>
<protein>
    <submittedName>
        <fullName evidence="1">Uncharacterized protein</fullName>
    </submittedName>
</protein>
<name>A0A8T0GZ61_CERPU</name>
<sequence>MTNLKTSLGVTTDARVMPGFKFWSLLLVLRTQFQSEETARHEKNEQKSFNPDECTSIATRIAQPNHLRPRPAGCNTNVGNPNIVSISKEHLLDCADNNIWR</sequence>